<feature type="region of interest" description="Disordered" evidence="1">
    <location>
        <begin position="817"/>
        <end position="855"/>
    </location>
</feature>
<feature type="compositionally biased region" description="Low complexity" evidence="1">
    <location>
        <begin position="176"/>
        <end position="185"/>
    </location>
</feature>
<feature type="compositionally biased region" description="Basic residues" evidence="1">
    <location>
        <begin position="468"/>
        <end position="479"/>
    </location>
</feature>
<proteinExistence type="predicted"/>
<feature type="compositionally biased region" description="Basic and acidic residues" evidence="1">
    <location>
        <begin position="20"/>
        <end position="29"/>
    </location>
</feature>
<feature type="compositionally biased region" description="Polar residues" evidence="1">
    <location>
        <begin position="624"/>
        <end position="634"/>
    </location>
</feature>
<feature type="compositionally biased region" description="Low complexity" evidence="1">
    <location>
        <begin position="885"/>
        <end position="897"/>
    </location>
</feature>
<feature type="compositionally biased region" description="Polar residues" evidence="1">
    <location>
        <begin position="451"/>
        <end position="464"/>
    </location>
</feature>
<feature type="compositionally biased region" description="Basic and acidic residues" evidence="1">
    <location>
        <begin position="835"/>
        <end position="845"/>
    </location>
</feature>
<feature type="region of interest" description="Disordered" evidence="1">
    <location>
        <begin position="451"/>
        <end position="479"/>
    </location>
</feature>
<evidence type="ECO:0000313" key="2">
    <source>
        <dbReference type="EnsemblMetazoa" id="ACOM030255-PA.1"/>
    </source>
</evidence>
<feature type="compositionally biased region" description="Low complexity" evidence="1">
    <location>
        <begin position="609"/>
        <end position="623"/>
    </location>
</feature>
<accession>A0A8W7PDX4</accession>
<feature type="compositionally biased region" description="Polar residues" evidence="1">
    <location>
        <begin position="563"/>
        <end position="608"/>
    </location>
</feature>
<protein>
    <submittedName>
        <fullName evidence="2">Uncharacterized protein</fullName>
    </submittedName>
</protein>
<feature type="region of interest" description="Disordered" evidence="1">
    <location>
        <begin position="1"/>
        <end position="44"/>
    </location>
</feature>
<feature type="region of interest" description="Disordered" evidence="1">
    <location>
        <begin position="542"/>
        <end position="634"/>
    </location>
</feature>
<feature type="region of interest" description="Disordered" evidence="1">
    <location>
        <begin position="876"/>
        <end position="913"/>
    </location>
</feature>
<feature type="compositionally biased region" description="Basic and acidic residues" evidence="1">
    <location>
        <begin position="186"/>
        <end position="195"/>
    </location>
</feature>
<dbReference type="Proteomes" id="UP000075882">
    <property type="component" value="Unassembled WGS sequence"/>
</dbReference>
<dbReference type="AlphaFoldDB" id="A0A8W7PDX4"/>
<feature type="region of interest" description="Disordered" evidence="1">
    <location>
        <begin position="81"/>
        <end position="134"/>
    </location>
</feature>
<feature type="region of interest" description="Disordered" evidence="1">
    <location>
        <begin position="176"/>
        <end position="200"/>
    </location>
</feature>
<evidence type="ECO:0000256" key="1">
    <source>
        <dbReference type="SAM" id="MobiDB-lite"/>
    </source>
</evidence>
<feature type="region of interest" description="Disordered" evidence="1">
    <location>
        <begin position="411"/>
        <end position="437"/>
    </location>
</feature>
<sequence length="1241" mass="136563">MDHRKERHGGQIKTKSHPGAMDRRNEHRGSRVKAKGRPVDHRTGIGTVTQTDIKNGISRKMIAMAIVSGDVTVPTVGILPTNKAGMGRTDPTKNGTTKTSDRERVRQEGDEERQLTPAVVPGENSTQPQPERPMSFIDKLIADEAMRMLSKAASMQETTYLNVPFKPTEAAALASASADSAATESSKTESEKQADEETQASMRDAAVVNAADSALLQKSAEQVTKKLINQLTTMSKYDLKQIIDNPGGKYETALNRHAQNKLRAEVRKQLKTIGLNELGSASVDGDGSVEPDEAIDANKIPPALLAQIGQALDLDLEDLTHTDSEPFEQVADAAKDSQSVEGNGRLGPIFGTAVPWGTTNQEEMAESSNRTLTKVRVAHKPSPTTPGRKKQKSVPNGNAIICIDDAESPVVTTPPAKAKTPNRMKSPKGKGVNGKGGVQAVSTLKTVDGQINNNVATNNPQESSIRAAPKHKISPKQRNRSKILKVQETPSAYINQLNTNSVMESNPPQVEPTRVEKNVPFLRISTVEELNRRLDDHEEAALIDKEQSADRTEQLASGGVGQLHSNGSTRLETNSDISFNVPLPSQTPSSANADGDDSIQNHLNNSDQATDTAAASATTTTATPPGQEQQQHSNIPIFQRLIERRKKRCKSAIEKHLEDILSKKGDTRIISEDGEVIVDRLRNNDYLAMVCPSLRKALPFAKVQLLPPKDVNRKRKNATTPADVIPAEEQWQIETAPNMTNDCSTNPPIVPDTHMGKVPKNKLRWNRWMQANSPDMICNREAAEKNGEPHSGVSERISSVSSLSGEDQILNEAYDHYTSKTGEDGGGGGEPEPIVDSKEDIERIPSPEPPLDTSTATEEYILGGDSEQKCVPMETERFGDGSASQEQVQEQAQEQEQPATHRRVATPQPTQQSTRFQPLYEITERLQSIDAETMDLYNRKAQIDAMIMQLNSERMDINQQLVKLHHTRGEQMNDLRITLLELGMSDSPGGTEVTNQSPTTCHASDVTRNADPVHHTVHQAAPPPVQPQQERTIRRITPIGGNSVLMKIFQRRRAPSERSTEDNPPPNDLASNLFTDLNNNELLVPIVNPSRSRFKVSACIYKHIPSSSDGAKDCSKEQSPQLAVQIFEGSDIKLRNEPTIPVSMERFLAFVQMDCPDDVLVSTAYCVPRMVPVSNVSFSYAHYDTERMVKTIVHCTKVEFRRRYLPVAKQTIENDQHNNNEEESGQQACFITYACWNVSEH</sequence>
<feature type="compositionally biased region" description="Basic and acidic residues" evidence="1">
    <location>
        <begin position="99"/>
        <end position="114"/>
    </location>
</feature>
<reference evidence="2" key="1">
    <citation type="submission" date="2022-08" db="UniProtKB">
        <authorList>
            <consortium name="EnsemblMetazoa"/>
        </authorList>
    </citation>
    <scope>IDENTIFICATION</scope>
</reference>
<organism evidence="2">
    <name type="scientific">Anopheles coluzzii</name>
    <name type="common">African malaria mosquito</name>
    <dbReference type="NCBI Taxonomy" id="1518534"/>
    <lineage>
        <taxon>Eukaryota</taxon>
        <taxon>Metazoa</taxon>
        <taxon>Ecdysozoa</taxon>
        <taxon>Arthropoda</taxon>
        <taxon>Hexapoda</taxon>
        <taxon>Insecta</taxon>
        <taxon>Pterygota</taxon>
        <taxon>Neoptera</taxon>
        <taxon>Endopterygota</taxon>
        <taxon>Diptera</taxon>
        <taxon>Nematocera</taxon>
        <taxon>Culicoidea</taxon>
        <taxon>Culicidae</taxon>
        <taxon>Anophelinae</taxon>
        <taxon>Anopheles</taxon>
    </lineage>
</organism>
<dbReference type="VEuPathDB" id="VectorBase:ACON2_043031"/>
<name>A0A8W7PDX4_ANOCL</name>
<dbReference type="EnsemblMetazoa" id="ACOM030255-RA">
    <property type="protein sequence ID" value="ACOM030255-PA.1"/>
    <property type="gene ID" value="ACOM030255"/>
</dbReference>
<feature type="compositionally biased region" description="Basic and acidic residues" evidence="1">
    <location>
        <begin position="542"/>
        <end position="553"/>
    </location>
</feature>